<evidence type="ECO:0000313" key="3">
    <source>
        <dbReference type="EMBL" id="KAF2870693.1"/>
    </source>
</evidence>
<comment type="caution">
    <text evidence="3">The sequence shown here is derived from an EMBL/GenBank/DDBJ whole genome shotgun (WGS) entry which is preliminary data.</text>
</comment>
<dbReference type="Pfam" id="PF14420">
    <property type="entry name" value="Clr5"/>
    <property type="match status" value="1"/>
</dbReference>
<dbReference type="OrthoDB" id="3910313at2759"/>
<protein>
    <recommendedName>
        <fullName evidence="2">Clr5 domain-containing protein</fullName>
    </recommendedName>
</protein>
<organism evidence="3 4">
    <name type="scientific">Massariosphaeria phaeospora</name>
    <dbReference type="NCBI Taxonomy" id="100035"/>
    <lineage>
        <taxon>Eukaryota</taxon>
        <taxon>Fungi</taxon>
        <taxon>Dikarya</taxon>
        <taxon>Ascomycota</taxon>
        <taxon>Pezizomycotina</taxon>
        <taxon>Dothideomycetes</taxon>
        <taxon>Pleosporomycetidae</taxon>
        <taxon>Pleosporales</taxon>
        <taxon>Pleosporales incertae sedis</taxon>
        <taxon>Massariosphaeria</taxon>
    </lineage>
</organism>
<evidence type="ECO:0000256" key="1">
    <source>
        <dbReference type="SAM" id="MobiDB-lite"/>
    </source>
</evidence>
<dbReference type="AlphaFoldDB" id="A0A7C8I9I2"/>
<dbReference type="PANTHER" id="PTHR38788">
    <property type="entry name" value="CLR5 DOMAIN-CONTAINING PROTEIN"/>
    <property type="match status" value="1"/>
</dbReference>
<feature type="region of interest" description="Disordered" evidence="1">
    <location>
        <begin position="127"/>
        <end position="166"/>
    </location>
</feature>
<sequence length="557" mass="62244">MAHPMPAGTATTLDWENNKATITKLWSSNKLQDVMRIMRDEYGFQATVKQYKTQFRKWGIDTKRIEAPEYKAILRKKRKREQEEWAKSTQFELHGEIVPASKIARFENRMLKAGKITADETFSEVGTPPSLTYRTPTPSIASSSPRLGFSALSPPRKSTTPSLDRHLSKSPLVPHWTPPSSACVLFAGTVDDLIQRPDDQSLWRPLLTPLPGFTPSPVLSNLHGVVSSSTSIPRTAAPPTLEDSAYNLYRTLPITVLPASSQMPGSPSLSKCHWWPSFVDFAASPLVPSFPGPARHRLEEIFREVGKRAENYEDGQFYIELRRQNGCSGESCAHNKFAYITTRVECDTGSILVKLALNAVRSGISASRIERLVRHTLLAMLQEINPSIEFFGVRLVLIISIAPELANPTVILDFVESIIGVYSSLYAVLEYARCCSSLQESLWILQCVTGNDYVSLRAIYERWAFQCLVSLGFEDAVAVLTGGHVRVKRDEHSLRHFHMSNGLVERSGNGLDRTMGHCLCCEAGTWDITLGKLDLHARVLQVMSHVEDKWRGTTSLM</sequence>
<reference evidence="3 4" key="1">
    <citation type="submission" date="2020-01" db="EMBL/GenBank/DDBJ databases">
        <authorList>
            <consortium name="DOE Joint Genome Institute"/>
            <person name="Haridas S."/>
            <person name="Albert R."/>
            <person name="Binder M."/>
            <person name="Bloem J."/>
            <person name="Labutti K."/>
            <person name="Salamov A."/>
            <person name="Andreopoulos B."/>
            <person name="Baker S.E."/>
            <person name="Barry K."/>
            <person name="Bills G."/>
            <person name="Bluhm B.H."/>
            <person name="Cannon C."/>
            <person name="Castanera R."/>
            <person name="Culley D.E."/>
            <person name="Daum C."/>
            <person name="Ezra D."/>
            <person name="Gonzalez J.B."/>
            <person name="Henrissat B."/>
            <person name="Kuo A."/>
            <person name="Liang C."/>
            <person name="Lipzen A."/>
            <person name="Lutzoni F."/>
            <person name="Magnuson J."/>
            <person name="Mondo S."/>
            <person name="Nolan M."/>
            <person name="Ohm R."/>
            <person name="Pangilinan J."/>
            <person name="Park H.-J.H."/>
            <person name="Ramirez L."/>
            <person name="Alfaro M."/>
            <person name="Sun H."/>
            <person name="Tritt A."/>
            <person name="Yoshinaga Y."/>
            <person name="Zwiers L.-H.L."/>
            <person name="Turgeon B.G."/>
            <person name="Goodwin S.B."/>
            <person name="Spatafora J.W."/>
            <person name="Crous P.W."/>
            <person name="Grigoriev I.V."/>
        </authorList>
    </citation>
    <scope>NUCLEOTIDE SEQUENCE [LARGE SCALE GENOMIC DNA]</scope>
    <source>
        <strain evidence="3 4">CBS 611.86</strain>
    </source>
</reference>
<name>A0A7C8I9I2_9PLEO</name>
<proteinExistence type="predicted"/>
<evidence type="ECO:0000259" key="2">
    <source>
        <dbReference type="Pfam" id="PF14420"/>
    </source>
</evidence>
<keyword evidence="4" id="KW-1185">Reference proteome</keyword>
<dbReference type="EMBL" id="JAADJZ010000013">
    <property type="protein sequence ID" value="KAF2870693.1"/>
    <property type="molecule type" value="Genomic_DNA"/>
</dbReference>
<accession>A0A7C8I9I2</accession>
<feature type="domain" description="Clr5" evidence="2">
    <location>
        <begin position="13"/>
        <end position="61"/>
    </location>
</feature>
<dbReference type="InterPro" id="IPR025676">
    <property type="entry name" value="Clr5_dom"/>
</dbReference>
<feature type="compositionally biased region" description="Polar residues" evidence="1">
    <location>
        <begin position="129"/>
        <end position="145"/>
    </location>
</feature>
<evidence type="ECO:0000313" key="4">
    <source>
        <dbReference type="Proteomes" id="UP000481861"/>
    </source>
</evidence>
<gene>
    <name evidence="3" type="ORF">BDV95DRAFT_66032</name>
</gene>
<dbReference type="PANTHER" id="PTHR38788:SF3">
    <property type="entry name" value="CLR5 DOMAIN-CONTAINING PROTEIN"/>
    <property type="match status" value="1"/>
</dbReference>
<dbReference type="Proteomes" id="UP000481861">
    <property type="component" value="Unassembled WGS sequence"/>
</dbReference>